<organism evidence="1 2">
    <name type="scientific">Prunus dulcis</name>
    <name type="common">Almond</name>
    <name type="synonym">Amygdalus dulcis</name>
    <dbReference type="NCBI Taxonomy" id="3755"/>
    <lineage>
        <taxon>Eukaryota</taxon>
        <taxon>Viridiplantae</taxon>
        <taxon>Streptophyta</taxon>
        <taxon>Embryophyta</taxon>
        <taxon>Tracheophyta</taxon>
        <taxon>Spermatophyta</taxon>
        <taxon>Magnoliopsida</taxon>
        <taxon>eudicotyledons</taxon>
        <taxon>Gunneridae</taxon>
        <taxon>Pentapetalae</taxon>
        <taxon>rosids</taxon>
        <taxon>fabids</taxon>
        <taxon>Rosales</taxon>
        <taxon>Rosaceae</taxon>
        <taxon>Amygdaloideae</taxon>
        <taxon>Amygdaleae</taxon>
        <taxon>Prunus</taxon>
    </lineage>
</organism>
<name>A0AAD4ZDC2_PRUDU</name>
<evidence type="ECO:0000313" key="2">
    <source>
        <dbReference type="Proteomes" id="UP001054821"/>
    </source>
</evidence>
<sequence>MLLTTKIAINRLMSSDQLQQYYPETVNVDQLHGEDIPIPWLHLQLSSSLYSNQVAPYQVEDLATITWGGQALENFINEKI</sequence>
<keyword evidence="2" id="KW-1185">Reference proteome</keyword>
<dbReference type="EMBL" id="JAJFAZ020000003">
    <property type="protein sequence ID" value="KAI5341451.1"/>
    <property type="molecule type" value="Genomic_DNA"/>
</dbReference>
<comment type="caution">
    <text evidence="1">The sequence shown here is derived from an EMBL/GenBank/DDBJ whole genome shotgun (WGS) entry which is preliminary data.</text>
</comment>
<protein>
    <submittedName>
        <fullName evidence="1">Uncharacterized protein</fullName>
    </submittedName>
</protein>
<gene>
    <name evidence="1" type="ORF">L3X38_020725</name>
</gene>
<dbReference type="AlphaFoldDB" id="A0AAD4ZDC2"/>
<proteinExistence type="predicted"/>
<accession>A0AAD4ZDC2</accession>
<evidence type="ECO:0000313" key="1">
    <source>
        <dbReference type="EMBL" id="KAI5341451.1"/>
    </source>
</evidence>
<dbReference type="Proteomes" id="UP001054821">
    <property type="component" value="Chromosome 3"/>
</dbReference>
<reference evidence="1 2" key="1">
    <citation type="journal article" date="2022" name="G3 (Bethesda)">
        <title>Whole-genome sequence and methylome profiling of the almond [Prunus dulcis (Mill.) D.A. Webb] cultivar 'Nonpareil'.</title>
        <authorList>
            <person name="D'Amico-Willman K.M."/>
            <person name="Ouma W.Z."/>
            <person name="Meulia T."/>
            <person name="Sideli G.M."/>
            <person name="Gradziel T.M."/>
            <person name="Fresnedo-Ramirez J."/>
        </authorList>
    </citation>
    <scope>NUCLEOTIDE SEQUENCE [LARGE SCALE GENOMIC DNA]</scope>
    <source>
        <strain evidence="1">Clone GOH B32 T37-40</strain>
    </source>
</reference>